<feature type="transmembrane region" description="Helical" evidence="5">
    <location>
        <begin position="121"/>
        <end position="145"/>
    </location>
</feature>
<feature type="transmembrane region" description="Helical" evidence="5">
    <location>
        <begin position="393"/>
        <end position="412"/>
    </location>
</feature>
<protein>
    <submittedName>
        <fullName evidence="6">Uncharacterized protein</fullName>
    </submittedName>
</protein>
<evidence type="ECO:0000313" key="6">
    <source>
        <dbReference type="EMBL" id="KAI1615439.1"/>
    </source>
</evidence>
<dbReference type="SUPFAM" id="SSF103473">
    <property type="entry name" value="MFS general substrate transporter"/>
    <property type="match status" value="1"/>
</dbReference>
<keyword evidence="3 5" id="KW-1133">Transmembrane helix</keyword>
<comment type="caution">
    <text evidence="6">The sequence shown here is derived from an EMBL/GenBank/DDBJ whole genome shotgun (WGS) entry which is preliminary data.</text>
</comment>
<evidence type="ECO:0000313" key="7">
    <source>
        <dbReference type="Proteomes" id="UP001203852"/>
    </source>
</evidence>
<evidence type="ECO:0000256" key="2">
    <source>
        <dbReference type="ARBA" id="ARBA00022692"/>
    </source>
</evidence>
<feature type="transmembrane region" description="Helical" evidence="5">
    <location>
        <begin position="192"/>
        <end position="212"/>
    </location>
</feature>
<keyword evidence="2 5" id="KW-0812">Transmembrane</keyword>
<accession>A0AAN6E1P8</accession>
<name>A0AAN6E1P8_9EURO</name>
<keyword evidence="4 5" id="KW-0472">Membrane</keyword>
<dbReference type="EMBL" id="MU404352">
    <property type="protein sequence ID" value="KAI1615439.1"/>
    <property type="molecule type" value="Genomic_DNA"/>
</dbReference>
<feature type="transmembrane region" description="Helical" evidence="5">
    <location>
        <begin position="355"/>
        <end position="381"/>
    </location>
</feature>
<feature type="transmembrane region" description="Helical" evidence="5">
    <location>
        <begin position="98"/>
        <end position="115"/>
    </location>
</feature>
<evidence type="ECO:0000256" key="1">
    <source>
        <dbReference type="ARBA" id="ARBA00004141"/>
    </source>
</evidence>
<dbReference type="Proteomes" id="UP001203852">
    <property type="component" value="Unassembled WGS sequence"/>
</dbReference>
<reference evidence="6" key="1">
    <citation type="journal article" date="2022" name="bioRxiv">
        <title>Deciphering the potential niche of two novel black yeast fungi from a biological soil crust based on their genomes, phenotypes, and melanin regulation.</title>
        <authorList>
            <consortium name="DOE Joint Genome Institute"/>
            <person name="Carr E.C."/>
            <person name="Barton Q."/>
            <person name="Grambo S."/>
            <person name="Sullivan M."/>
            <person name="Renfro C.M."/>
            <person name="Kuo A."/>
            <person name="Pangilinan J."/>
            <person name="Lipzen A."/>
            <person name="Keymanesh K."/>
            <person name="Savage E."/>
            <person name="Barry K."/>
            <person name="Grigoriev I.V."/>
            <person name="Riekhof W.R."/>
            <person name="Harris S.S."/>
        </authorList>
    </citation>
    <scope>NUCLEOTIDE SEQUENCE</scope>
    <source>
        <strain evidence="6">JF 03-4F</strain>
    </source>
</reference>
<dbReference type="Pfam" id="PF05978">
    <property type="entry name" value="UNC-93"/>
    <property type="match status" value="1"/>
</dbReference>
<keyword evidence="7" id="KW-1185">Reference proteome</keyword>
<dbReference type="InterPro" id="IPR010291">
    <property type="entry name" value="Ion_channel_UNC-93"/>
</dbReference>
<proteinExistence type="predicted"/>
<feature type="transmembrane region" description="Helical" evidence="5">
    <location>
        <begin position="249"/>
        <end position="272"/>
    </location>
</feature>
<dbReference type="PANTHER" id="PTHR23294:SF59">
    <property type="entry name" value="UNC93-LIKE PROTEIN C922.05C"/>
    <property type="match status" value="1"/>
</dbReference>
<comment type="subcellular location">
    <subcellularLocation>
        <location evidence="1">Membrane</location>
        <topology evidence="1">Multi-pass membrane protein</topology>
    </subcellularLocation>
</comment>
<feature type="transmembrane region" description="Helical" evidence="5">
    <location>
        <begin position="313"/>
        <end position="335"/>
    </location>
</feature>
<feature type="transmembrane region" description="Helical" evidence="5">
    <location>
        <begin position="157"/>
        <end position="180"/>
    </location>
</feature>
<feature type="transmembrane region" description="Helical" evidence="5">
    <location>
        <begin position="73"/>
        <end position="91"/>
    </location>
</feature>
<sequence length="495" mass="54032">MGGILVYIPCALRTFGTTSVKLPFLRRTNPFIQNLLMSACLFCNPGLYLAITLLGAGGGRPSSSSMADTSNGVLYGVFTFSAIGASSVLNILGPRITVAFAITGYPIYIGAMWYFDAFGHLWYPVFAGAYLGLTAGCLWTTAAWMSSSLAEEKDKGLWRAIQWTFNVTGAAIGACIALGINWHAKTAGVPHSVYIIFIIIQTASIGFAMLMLDPEKLIRPDGTKIAIFNKMSLKEALLETKKTFTDVRLLMLIPTLFAPEVFFPMQASINAYAFNLRTRTLNTLLNNLIQIPVTIGMGYILDCEKLGTRRKRAFIGITIDAVWITGAYIAQTAWLSSWKFDRSVAGPSIDVHDKAYAGAVVIYMFYAAQYGIFQNLVIYVLGGLTNEPRRSAANSGIFVGILSAGTAVSFGVDATAQPYENENGAYFALATLCWPILYFVAWKYLKDTNYLDEDSVIVPLHVRKDLHLDAKIEGIPAAGDDVETGEVATTKQEKM</sequence>
<feature type="transmembrane region" description="Helical" evidence="5">
    <location>
        <begin position="424"/>
        <end position="445"/>
    </location>
</feature>
<feature type="transmembrane region" description="Helical" evidence="5">
    <location>
        <begin position="31"/>
        <end position="53"/>
    </location>
</feature>
<dbReference type="PANTHER" id="PTHR23294">
    <property type="entry name" value="ET TRANSLATION PRODUCT-RELATED"/>
    <property type="match status" value="1"/>
</dbReference>
<evidence type="ECO:0000256" key="5">
    <source>
        <dbReference type="SAM" id="Phobius"/>
    </source>
</evidence>
<dbReference type="InterPro" id="IPR051617">
    <property type="entry name" value="UNC-93-like_regulator"/>
</dbReference>
<dbReference type="GO" id="GO:0016020">
    <property type="term" value="C:membrane"/>
    <property type="evidence" value="ECO:0007669"/>
    <property type="project" value="UniProtKB-SubCell"/>
</dbReference>
<gene>
    <name evidence="6" type="ORF">EDD36DRAFT_456156</name>
</gene>
<dbReference type="InterPro" id="IPR036259">
    <property type="entry name" value="MFS_trans_sf"/>
</dbReference>
<evidence type="ECO:0000256" key="3">
    <source>
        <dbReference type="ARBA" id="ARBA00022989"/>
    </source>
</evidence>
<dbReference type="AlphaFoldDB" id="A0AAN6E1P8"/>
<evidence type="ECO:0000256" key="4">
    <source>
        <dbReference type="ARBA" id="ARBA00023136"/>
    </source>
</evidence>
<organism evidence="6 7">
    <name type="scientific">Exophiala viscosa</name>
    <dbReference type="NCBI Taxonomy" id="2486360"/>
    <lineage>
        <taxon>Eukaryota</taxon>
        <taxon>Fungi</taxon>
        <taxon>Dikarya</taxon>
        <taxon>Ascomycota</taxon>
        <taxon>Pezizomycotina</taxon>
        <taxon>Eurotiomycetes</taxon>
        <taxon>Chaetothyriomycetidae</taxon>
        <taxon>Chaetothyriales</taxon>
        <taxon>Herpotrichiellaceae</taxon>
        <taxon>Exophiala</taxon>
    </lineage>
</organism>